<keyword evidence="3" id="KW-1185">Reference proteome</keyword>
<comment type="caution">
    <text evidence="2">The sequence shown here is derived from an EMBL/GenBank/DDBJ whole genome shotgun (WGS) entry which is preliminary data.</text>
</comment>
<dbReference type="EMBL" id="JAUIRO010000007">
    <property type="protein sequence ID" value="KAK0706889.1"/>
    <property type="molecule type" value="Genomic_DNA"/>
</dbReference>
<evidence type="ECO:0000256" key="1">
    <source>
        <dbReference type="SAM" id="MobiDB-lite"/>
    </source>
</evidence>
<feature type="region of interest" description="Disordered" evidence="1">
    <location>
        <begin position="1"/>
        <end position="26"/>
    </location>
</feature>
<protein>
    <submittedName>
        <fullName evidence="2">Uncharacterized protein</fullName>
    </submittedName>
</protein>
<dbReference type="AlphaFoldDB" id="A0AA40A0B9"/>
<dbReference type="GeneID" id="85329347"/>
<sequence>MAESSKDGADGNQSDNANGPRPAGNAVDVHALLEMVAERHRNSSRLPVVHSGVPANVAMRALLDVEEEGWREDLRDPNTTEEERVAIEETLSGIQSHRRWLDFVQSVVEPSK</sequence>
<evidence type="ECO:0000313" key="2">
    <source>
        <dbReference type="EMBL" id="KAK0706889.1"/>
    </source>
</evidence>
<name>A0AA40A0B9_9PEZI</name>
<evidence type="ECO:0000313" key="3">
    <source>
        <dbReference type="Proteomes" id="UP001172101"/>
    </source>
</evidence>
<dbReference type="Proteomes" id="UP001172101">
    <property type="component" value="Unassembled WGS sequence"/>
</dbReference>
<accession>A0AA40A0B9</accession>
<reference evidence="2" key="1">
    <citation type="submission" date="2023-06" db="EMBL/GenBank/DDBJ databases">
        <title>Genome-scale phylogeny and comparative genomics of the fungal order Sordariales.</title>
        <authorList>
            <consortium name="Lawrence Berkeley National Laboratory"/>
            <person name="Hensen N."/>
            <person name="Bonometti L."/>
            <person name="Westerberg I."/>
            <person name="Brannstrom I.O."/>
            <person name="Guillou S."/>
            <person name="Cros-Aarteil S."/>
            <person name="Calhoun S."/>
            <person name="Haridas S."/>
            <person name="Kuo A."/>
            <person name="Mondo S."/>
            <person name="Pangilinan J."/>
            <person name="Riley R."/>
            <person name="LaButti K."/>
            <person name="Andreopoulos B."/>
            <person name="Lipzen A."/>
            <person name="Chen C."/>
            <person name="Yanf M."/>
            <person name="Daum C."/>
            <person name="Ng V."/>
            <person name="Clum A."/>
            <person name="Steindorff A."/>
            <person name="Ohm R."/>
            <person name="Martin F."/>
            <person name="Silar P."/>
            <person name="Natvig D."/>
            <person name="Lalanne C."/>
            <person name="Gautier V."/>
            <person name="Ament-velasquez S.L."/>
            <person name="Kruys A."/>
            <person name="Hutchinson M.I."/>
            <person name="Powell A.J."/>
            <person name="Barry K."/>
            <person name="Miller A.N."/>
            <person name="Grigoriev I.V."/>
            <person name="Debuchy R."/>
            <person name="Gladieux P."/>
            <person name="Thoren M.H."/>
            <person name="Johannesson H."/>
        </authorList>
    </citation>
    <scope>NUCLEOTIDE SEQUENCE</scope>
    <source>
        <strain evidence="2">SMH2392-1A</strain>
    </source>
</reference>
<dbReference type="RefSeq" id="XP_060291983.1">
    <property type="nucleotide sequence ID" value="XM_060446077.1"/>
</dbReference>
<organism evidence="2 3">
    <name type="scientific">Lasiosphaeria miniovina</name>
    <dbReference type="NCBI Taxonomy" id="1954250"/>
    <lineage>
        <taxon>Eukaryota</taxon>
        <taxon>Fungi</taxon>
        <taxon>Dikarya</taxon>
        <taxon>Ascomycota</taxon>
        <taxon>Pezizomycotina</taxon>
        <taxon>Sordariomycetes</taxon>
        <taxon>Sordariomycetidae</taxon>
        <taxon>Sordariales</taxon>
        <taxon>Lasiosphaeriaceae</taxon>
        <taxon>Lasiosphaeria</taxon>
    </lineage>
</organism>
<proteinExistence type="predicted"/>
<gene>
    <name evidence="2" type="ORF">B0T26DRAFT_756324</name>
</gene>